<name>I0KD63_9BACT</name>
<organism evidence="1 2">
    <name type="scientific">Fibrella aestuarina BUZ 2</name>
    <dbReference type="NCBI Taxonomy" id="1166018"/>
    <lineage>
        <taxon>Bacteria</taxon>
        <taxon>Pseudomonadati</taxon>
        <taxon>Bacteroidota</taxon>
        <taxon>Cytophagia</taxon>
        <taxon>Cytophagales</taxon>
        <taxon>Spirosomataceae</taxon>
        <taxon>Fibrella</taxon>
    </lineage>
</organism>
<accession>I0KD63</accession>
<dbReference type="EMBL" id="HE796683">
    <property type="protein sequence ID" value="CCH02066.1"/>
    <property type="molecule type" value="Genomic_DNA"/>
</dbReference>
<keyword evidence="2" id="KW-1185">Reference proteome</keyword>
<dbReference type="AlphaFoldDB" id="I0KD63"/>
<dbReference type="GO" id="GO:0003677">
    <property type="term" value="F:DNA binding"/>
    <property type="evidence" value="ECO:0007669"/>
    <property type="project" value="InterPro"/>
</dbReference>
<evidence type="ECO:0000313" key="2">
    <source>
        <dbReference type="Proteomes" id="UP000011058"/>
    </source>
</evidence>
<evidence type="ECO:0008006" key="3">
    <source>
        <dbReference type="Google" id="ProtNLM"/>
    </source>
</evidence>
<dbReference type="KEGG" id="fae:FAES_4066"/>
<dbReference type="HOGENOM" id="CLU_1737814_0_0_10"/>
<proteinExistence type="predicted"/>
<dbReference type="Proteomes" id="UP000011058">
    <property type="component" value="Chromosome"/>
</dbReference>
<protein>
    <recommendedName>
        <fullName evidence="3">HTH cro/C1-type domain-containing protein</fullName>
    </recommendedName>
</protein>
<dbReference type="SUPFAM" id="SSF47413">
    <property type="entry name" value="lambda repressor-like DNA-binding domains"/>
    <property type="match status" value="1"/>
</dbReference>
<dbReference type="CDD" id="cd00093">
    <property type="entry name" value="HTH_XRE"/>
    <property type="match status" value="1"/>
</dbReference>
<dbReference type="InterPro" id="IPR001387">
    <property type="entry name" value="Cro/C1-type_HTH"/>
</dbReference>
<reference evidence="1 2" key="1">
    <citation type="journal article" date="2012" name="J. Bacteriol.">
        <title>Genome Sequence of Fibrella aestuarina BUZ 2T, a Filamentous Marine Bacterium.</title>
        <authorList>
            <person name="Filippini M."/>
            <person name="Qi W."/>
            <person name="Blom J."/>
            <person name="Goesmann A."/>
            <person name="Smits T.H."/>
            <person name="Bagheri H.C."/>
        </authorList>
    </citation>
    <scope>NUCLEOTIDE SEQUENCE [LARGE SCALE GENOMIC DNA]</scope>
    <source>
        <strain evidence="2">BUZ 2T</strain>
    </source>
</reference>
<gene>
    <name evidence="1" type="ORF">FAES_4066</name>
</gene>
<evidence type="ECO:0000313" key="1">
    <source>
        <dbReference type="EMBL" id="CCH02066.1"/>
    </source>
</evidence>
<sequence>MYPAVDNMESDVPALNQRFLIVLDQLGLSGYAVAKLADIAEPTISYIRSGKQKPSIELIEWLLLQYPTINADFLLRGEGEPLVRVGINIVNSGTNHGAQGNGSVYNYAPAARHQQQLLSLQSENKVLQNEIRLKDEMLSLYRTLMPEAHP</sequence>
<dbReference type="InterPro" id="IPR010982">
    <property type="entry name" value="Lambda_DNA-bd_dom_sf"/>
</dbReference>
<dbReference type="RefSeq" id="WP_015333165.1">
    <property type="nucleotide sequence ID" value="NC_020054.1"/>
</dbReference>